<accession>A0AAW1R007</accession>
<reference evidence="1 2" key="1">
    <citation type="journal article" date="2024" name="Nat. Commun.">
        <title>Phylogenomics reveals the evolutionary origins of lichenization in chlorophyte algae.</title>
        <authorList>
            <person name="Puginier C."/>
            <person name="Libourel C."/>
            <person name="Otte J."/>
            <person name="Skaloud P."/>
            <person name="Haon M."/>
            <person name="Grisel S."/>
            <person name="Petersen M."/>
            <person name="Berrin J.G."/>
            <person name="Delaux P.M."/>
            <person name="Dal Grande F."/>
            <person name="Keller J."/>
        </authorList>
    </citation>
    <scope>NUCLEOTIDE SEQUENCE [LARGE SCALE GENOMIC DNA]</scope>
    <source>
        <strain evidence="1 2">SAG 2145</strain>
    </source>
</reference>
<proteinExistence type="predicted"/>
<sequence>MDAFLRIALLDPLRWLYVNAPSVGGLGGHEGLEPAEICARLTNVPTRHWQDAGAASCDLLIDRKVRAVATTLLVLQSQALLPSWDGGGPVAASASDYTQLAPILVGPAPQYVPPQISPADPAIDKTVSFPVTVGDLRDRVRTAGRIDPDIKTRRMKIPAILVNQGNRILDPSNNMYYASTLRTAYYLPNDFAQDTKRLNPGFISPHSYPRSN</sequence>
<dbReference type="EMBL" id="JALJOS010000019">
    <property type="protein sequence ID" value="KAK9827077.1"/>
    <property type="molecule type" value="Genomic_DNA"/>
</dbReference>
<dbReference type="AlphaFoldDB" id="A0AAW1R007"/>
<name>A0AAW1R007_9CHLO</name>
<evidence type="ECO:0000313" key="2">
    <source>
        <dbReference type="Proteomes" id="UP001438707"/>
    </source>
</evidence>
<comment type="caution">
    <text evidence="1">The sequence shown here is derived from an EMBL/GenBank/DDBJ whole genome shotgun (WGS) entry which is preliminary data.</text>
</comment>
<organism evidence="1 2">
    <name type="scientific">Apatococcus lobatus</name>
    <dbReference type="NCBI Taxonomy" id="904363"/>
    <lineage>
        <taxon>Eukaryota</taxon>
        <taxon>Viridiplantae</taxon>
        <taxon>Chlorophyta</taxon>
        <taxon>core chlorophytes</taxon>
        <taxon>Trebouxiophyceae</taxon>
        <taxon>Chlorellales</taxon>
        <taxon>Chlorellaceae</taxon>
        <taxon>Apatococcus</taxon>
    </lineage>
</organism>
<keyword evidence="2" id="KW-1185">Reference proteome</keyword>
<gene>
    <name evidence="1" type="ORF">WJX74_005668</name>
</gene>
<evidence type="ECO:0000313" key="1">
    <source>
        <dbReference type="EMBL" id="KAK9827077.1"/>
    </source>
</evidence>
<protein>
    <submittedName>
        <fullName evidence="1">Uncharacterized protein</fullName>
    </submittedName>
</protein>
<dbReference type="Proteomes" id="UP001438707">
    <property type="component" value="Unassembled WGS sequence"/>
</dbReference>